<accession>A0AAE3KQD5</accession>
<feature type="region of interest" description="Disordered" evidence="4">
    <location>
        <begin position="449"/>
        <end position="480"/>
    </location>
</feature>
<dbReference type="Pfam" id="PF00512">
    <property type="entry name" value="HisKA"/>
    <property type="match status" value="1"/>
</dbReference>
<evidence type="ECO:0000313" key="6">
    <source>
        <dbReference type="EMBL" id="MCP2732344.1"/>
    </source>
</evidence>
<evidence type="ECO:0000256" key="1">
    <source>
        <dbReference type="ARBA" id="ARBA00000085"/>
    </source>
</evidence>
<dbReference type="AlphaFoldDB" id="A0AAE3KQD5"/>
<dbReference type="InterPro" id="IPR003018">
    <property type="entry name" value="GAF"/>
</dbReference>
<dbReference type="SUPFAM" id="SSF47384">
    <property type="entry name" value="Homodimeric domain of signal transducing histidine kinase"/>
    <property type="match status" value="1"/>
</dbReference>
<keyword evidence="3 6" id="KW-0808">Transferase</keyword>
<dbReference type="InterPro" id="IPR003661">
    <property type="entry name" value="HisK_dim/P_dom"/>
</dbReference>
<dbReference type="Gene3D" id="3.30.565.10">
    <property type="entry name" value="Histidine kinase-like ATPase, C-terminal domain"/>
    <property type="match status" value="1"/>
</dbReference>
<dbReference type="EC" id="2.7.13.3" evidence="2"/>
<evidence type="ECO:0000256" key="4">
    <source>
        <dbReference type="SAM" id="MobiDB-lite"/>
    </source>
</evidence>
<dbReference type="InterPro" id="IPR029016">
    <property type="entry name" value="GAF-like_dom_sf"/>
</dbReference>
<dbReference type="SMART" id="SM00065">
    <property type="entry name" value="GAF"/>
    <property type="match status" value="1"/>
</dbReference>
<dbReference type="PANTHER" id="PTHR43102">
    <property type="entry name" value="SLR1143 PROTEIN"/>
    <property type="match status" value="1"/>
</dbReference>
<dbReference type="CDD" id="cd00082">
    <property type="entry name" value="HisKA"/>
    <property type="match status" value="1"/>
</dbReference>
<comment type="catalytic activity">
    <reaction evidence="1">
        <text>ATP + protein L-histidine = ADP + protein N-phospho-L-histidine.</text>
        <dbReference type="EC" id="2.7.13.3"/>
    </reaction>
</comment>
<evidence type="ECO:0000256" key="3">
    <source>
        <dbReference type="ARBA" id="ARBA00022777"/>
    </source>
</evidence>
<dbReference type="Pfam" id="PF01590">
    <property type="entry name" value="GAF"/>
    <property type="match status" value="1"/>
</dbReference>
<sequence>MKEPENRLFCRLDGLTPEVREQKRFGLLRQLDLIEADKVAVFDEATQTAAQFLDVPISILSIMMPDCQLIKSAVGLSTLGLMNELAESRQIPRQESFCSYVVDSHQVLAIPDTATHPIFARSLLVGYYGIRSYLGVPLLTKDGDCLGALAVMDVVSRSFTASEIKFLEMTARWSFSEFDRNRLVKQQSRIGGNQWTKSLEVSMSEPEGDTTQNGSEHIQTQLSSLNSIKVKLVAQLTQDLRTPLTSIMGMASVINRKIYGPLTSKQKEYIEIIHESGQHLVSMIEEIVSLGIGDATTKKLSLTPVDIEMISQQVINSLSGLAKQHQKQIRLSMEPGNRIWFMDKDKVRQMVYYLVFSMIYSAVAGSEIRVHISRKRDQLSKRSGDGNSRLTDFLQIAVWISHPWLGEGLPQLYRDITELPVPLSLMIPPTPDGLGSSLEYGEFTSSDRLPSNGMLSDSDDSTVFPLSGEPKEKSQPPDSREHLGLLLSYHLAQQHGGKLSVQGLSESGYRYAIRIPKLELADERL</sequence>
<reference evidence="6" key="1">
    <citation type="submission" date="2022-06" db="EMBL/GenBank/DDBJ databases">
        <title>New cyanobacteria of genus Symplocastrum in benthos of Lake Baikal.</title>
        <authorList>
            <person name="Sorokovikova E."/>
            <person name="Tikhonova I."/>
            <person name="Krasnopeev A."/>
            <person name="Evseev P."/>
            <person name="Gladkikh A."/>
            <person name="Belykh O."/>
        </authorList>
    </citation>
    <scope>NUCLEOTIDE SEQUENCE</scope>
    <source>
        <strain evidence="6">BBK-W-15</strain>
    </source>
</reference>
<name>A0AAE3KQD5_9CYAN</name>
<dbReference type="InterPro" id="IPR005467">
    <property type="entry name" value="His_kinase_dom"/>
</dbReference>
<organism evidence="6 7">
    <name type="scientific">Limnofasciculus baicalensis BBK-W-15</name>
    <dbReference type="NCBI Taxonomy" id="2699891"/>
    <lineage>
        <taxon>Bacteria</taxon>
        <taxon>Bacillati</taxon>
        <taxon>Cyanobacteriota</taxon>
        <taxon>Cyanophyceae</taxon>
        <taxon>Coleofasciculales</taxon>
        <taxon>Coleofasciculaceae</taxon>
        <taxon>Limnofasciculus</taxon>
        <taxon>Limnofasciculus baicalensis</taxon>
    </lineage>
</organism>
<feature type="compositionally biased region" description="Basic and acidic residues" evidence="4">
    <location>
        <begin position="469"/>
        <end position="480"/>
    </location>
</feature>
<dbReference type="RefSeq" id="WP_254015063.1">
    <property type="nucleotide sequence ID" value="NZ_JAMZMM010000562.1"/>
</dbReference>
<dbReference type="InterPro" id="IPR036097">
    <property type="entry name" value="HisK_dim/P_sf"/>
</dbReference>
<evidence type="ECO:0000259" key="5">
    <source>
        <dbReference type="PROSITE" id="PS50109"/>
    </source>
</evidence>
<dbReference type="EMBL" id="JAMZMM010000562">
    <property type="protein sequence ID" value="MCP2732344.1"/>
    <property type="molecule type" value="Genomic_DNA"/>
</dbReference>
<gene>
    <name evidence="6" type="ORF">NJ959_28325</name>
</gene>
<dbReference type="SMART" id="SM00388">
    <property type="entry name" value="HisKA"/>
    <property type="match status" value="1"/>
</dbReference>
<keyword evidence="7" id="KW-1185">Reference proteome</keyword>
<dbReference type="SUPFAM" id="SSF55781">
    <property type="entry name" value="GAF domain-like"/>
    <property type="match status" value="1"/>
</dbReference>
<evidence type="ECO:0000313" key="7">
    <source>
        <dbReference type="Proteomes" id="UP001204953"/>
    </source>
</evidence>
<proteinExistence type="predicted"/>
<dbReference type="InterPro" id="IPR036890">
    <property type="entry name" value="HATPase_C_sf"/>
</dbReference>
<dbReference type="Gene3D" id="3.30.450.40">
    <property type="match status" value="1"/>
</dbReference>
<feature type="domain" description="Histidine kinase" evidence="5">
    <location>
        <begin position="235"/>
        <end position="519"/>
    </location>
</feature>
<comment type="caution">
    <text evidence="6">The sequence shown here is derived from an EMBL/GenBank/DDBJ whole genome shotgun (WGS) entry which is preliminary data.</text>
</comment>
<dbReference type="PANTHER" id="PTHR43102:SF2">
    <property type="entry name" value="GAF DOMAIN-CONTAINING PROTEIN"/>
    <property type="match status" value="1"/>
</dbReference>
<dbReference type="Proteomes" id="UP001204953">
    <property type="component" value="Unassembled WGS sequence"/>
</dbReference>
<protein>
    <recommendedName>
        <fullName evidence="2">histidine kinase</fullName>
        <ecNumber evidence="2">2.7.13.3</ecNumber>
    </recommendedName>
</protein>
<dbReference type="PROSITE" id="PS50109">
    <property type="entry name" value="HIS_KIN"/>
    <property type="match status" value="1"/>
</dbReference>
<dbReference type="GO" id="GO:0000155">
    <property type="term" value="F:phosphorelay sensor kinase activity"/>
    <property type="evidence" value="ECO:0007669"/>
    <property type="project" value="InterPro"/>
</dbReference>
<evidence type="ECO:0000256" key="2">
    <source>
        <dbReference type="ARBA" id="ARBA00012438"/>
    </source>
</evidence>
<keyword evidence="3 6" id="KW-0418">Kinase</keyword>
<dbReference type="Gene3D" id="1.10.287.130">
    <property type="match status" value="1"/>
</dbReference>